<dbReference type="RefSeq" id="XP_060337147.1">
    <property type="nucleotide sequence ID" value="XM_060476648.1"/>
</dbReference>
<evidence type="ECO:0000256" key="1">
    <source>
        <dbReference type="SAM" id="MobiDB-lite"/>
    </source>
</evidence>
<feature type="compositionally biased region" description="Polar residues" evidence="1">
    <location>
        <begin position="12"/>
        <end position="22"/>
    </location>
</feature>
<feature type="region of interest" description="Disordered" evidence="1">
    <location>
        <begin position="1"/>
        <end position="24"/>
    </location>
</feature>
<keyword evidence="3" id="KW-1185">Reference proteome</keyword>
<evidence type="ECO:0000313" key="2">
    <source>
        <dbReference type="EMBL" id="KAK0466320.1"/>
    </source>
</evidence>
<name>A0AA39U3J0_ARMTA</name>
<dbReference type="Proteomes" id="UP001175211">
    <property type="component" value="Unassembled WGS sequence"/>
</dbReference>
<proteinExistence type="predicted"/>
<reference evidence="2" key="1">
    <citation type="submission" date="2023-06" db="EMBL/GenBank/DDBJ databases">
        <authorList>
            <consortium name="Lawrence Berkeley National Laboratory"/>
            <person name="Ahrendt S."/>
            <person name="Sahu N."/>
            <person name="Indic B."/>
            <person name="Wong-Bajracharya J."/>
            <person name="Merenyi Z."/>
            <person name="Ke H.-M."/>
            <person name="Monk M."/>
            <person name="Kocsube S."/>
            <person name="Drula E."/>
            <person name="Lipzen A."/>
            <person name="Balint B."/>
            <person name="Henrissat B."/>
            <person name="Andreopoulos B."/>
            <person name="Martin F.M."/>
            <person name="Harder C.B."/>
            <person name="Rigling D."/>
            <person name="Ford K.L."/>
            <person name="Foster G.D."/>
            <person name="Pangilinan J."/>
            <person name="Papanicolaou A."/>
            <person name="Barry K."/>
            <person name="LaButti K."/>
            <person name="Viragh M."/>
            <person name="Koriabine M."/>
            <person name="Yan M."/>
            <person name="Riley R."/>
            <person name="Champramary S."/>
            <person name="Plett K.L."/>
            <person name="Tsai I.J."/>
            <person name="Slot J."/>
            <person name="Sipos G."/>
            <person name="Plett J."/>
            <person name="Nagy L.G."/>
            <person name="Grigoriev I.V."/>
        </authorList>
    </citation>
    <scope>NUCLEOTIDE SEQUENCE</scope>
    <source>
        <strain evidence="2">CCBAS 213</strain>
    </source>
</reference>
<organism evidence="2 3">
    <name type="scientific">Armillaria tabescens</name>
    <name type="common">Ringless honey mushroom</name>
    <name type="synonym">Agaricus tabescens</name>
    <dbReference type="NCBI Taxonomy" id="1929756"/>
    <lineage>
        <taxon>Eukaryota</taxon>
        <taxon>Fungi</taxon>
        <taxon>Dikarya</taxon>
        <taxon>Basidiomycota</taxon>
        <taxon>Agaricomycotina</taxon>
        <taxon>Agaricomycetes</taxon>
        <taxon>Agaricomycetidae</taxon>
        <taxon>Agaricales</taxon>
        <taxon>Marasmiineae</taxon>
        <taxon>Physalacriaceae</taxon>
        <taxon>Desarmillaria</taxon>
    </lineage>
</organism>
<dbReference type="AlphaFoldDB" id="A0AA39U3J0"/>
<dbReference type="GeneID" id="85360196"/>
<sequence>MPHSEPDPCASSMGSILNPTTRSNSNSSALFAAAMLEKHPILIELEKWRERLFPPSPRDLFDESVDEATRQARQQAYAAKKDAVRKDVLEEYKKWWVDNAEALEEWLDSGEENEGPCF</sequence>
<comment type="caution">
    <text evidence="2">The sequence shown here is derived from an EMBL/GenBank/DDBJ whole genome shotgun (WGS) entry which is preliminary data.</text>
</comment>
<dbReference type="EMBL" id="JAUEPS010000004">
    <property type="protein sequence ID" value="KAK0466320.1"/>
    <property type="molecule type" value="Genomic_DNA"/>
</dbReference>
<accession>A0AA39U3J0</accession>
<protein>
    <submittedName>
        <fullName evidence="2">Uncharacterized protein</fullName>
    </submittedName>
</protein>
<evidence type="ECO:0000313" key="3">
    <source>
        <dbReference type="Proteomes" id="UP001175211"/>
    </source>
</evidence>
<gene>
    <name evidence="2" type="ORF">EV420DRAFT_1636901</name>
</gene>